<organism evidence="1 2">
    <name type="scientific">Caerostris darwini</name>
    <dbReference type="NCBI Taxonomy" id="1538125"/>
    <lineage>
        <taxon>Eukaryota</taxon>
        <taxon>Metazoa</taxon>
        <taxon>Ecdysozoa</taxon>
        <taxon>Arthropoda</taxon>
        <taxon>Chelicerata</taxon>
        <taxon>Arachnida</taxon>
        <taxon>Araneae</taxon>
        <taxon>Araneomorphae</taxon>
        <taxon>Entelegynae</taxon>
        <taxon>Araneoidea</taxon>
        <taxon>Araneidae</taxon>
        <taxon>Caerostris</taxon>
    </lineage>
</organism>
<comment type="caution">
    <text evidence="1">The sequence shown here is derived from an EMBL/GenBank/DDBJ whole genome shotgun (WGS) entry which is preliminary data.</text>
</comment>
<reference evidence="1 2" key="1">
    <citation type="submission" date="2021-06" db="EMBL/GenBank/DDBJ databases">
        <title>Caerostris darwini draft genome.</title>
        <authorList>
            <person name="Kono N."/>
            <person name="Arakawa K."/>
        </authorList>
    </citation>
    <scope>NUCLEOTIDE SEQUENCE [LARGE SCALE GENOMIC DNA]</scope>
</reference>
<accession>A0AAV4XAG7</accession>
<proteinExistence type="predicted"/>
<keyword evidence="2" id="KW-1185">Reference proteome</keyword>
<evidence type="ECO:0000313" key="1">
    <source>
        <dbReference type="EMBL" id="GIY90961.1"/>
    </source>
</evidence>
<evidence type="ECO:0000313" key="2">
    <source>
        <dbReference type="Proteomes" id="UP001054837"/>
    </source>
</evidence>
<protein>
    <submittedName>
        <fullName evidence="1">Uncharacterized protein</fullName>
    </submittedName>
</protein>
<name>A0AAV4XAG7_9ARAC</name>
<sequence>MTSSFRLFPICNINHPHQFYSSDLFHADRGKTDDWSTRNSKLRGFIPRFVYRISRSFIFDIYPTRRQRKSGEIHCTRGEGGGRTYSCLPFGSSDHSTLAWSVLFAIISRQIDIF</sequence>
<dbReference type="Proteomes" id="UP001054837">
    <property type="component" value="Unassembled WGS sequence"/>
</dbReference>
<dbReference type="AlphaFoldDB" id="A0AAV4XAG7"/>
<gene>
    <name evidence="1" type="ORF">CDAR_491551</name>
</gene>
<dbReference type="EMBL" id="BPLQ01015723">
    <property type="protein sequence ID" value="GIY90961.1"/>
    <property type="molecule type" value="Genomic_DNA"/>
</dbReference>